<accession>A0A7Y9KAU1</accession>
<dbReference type="Proteomes" id="UP000591272">
    <property type="component" value="Unassembled WGS sequence"/>
</dbReference>
<evidence type="ECO:0000256" key="1">
    <source>
        <dbReference type="SAM" id="SignalP"/>
    </source>
</evidence>
<name>A0A7Y9KAU1_9ACTN</name>
<sequence length="111" mass="11542">MSNPMTRFRAAGVVLAALAGLGIAPAPGASAEQAAATGYMHLCRNNNGTACTAYSPAGACRPMAPAVFKSAINGSNQGQYVYPSHNCQGPGRYLPPSAHVNDYTIRSYRHS</sequence>
<gene>
    <name evidence="2" type="ORF">BJ999_000817</name>
</gene>
<comment type="caution">
    <text evidence="2">The sequence shown here is derived from an EMBL/GenBank/DDBJ whole genome shotgun (WGS) entry which is preliminary data.</text>
</comment>
<evidence type="ECO:0008006" key="4">
    <source>
        <dbReference type="Google" id="ProtNLM"/>
    </source>
</evidence>
<evidence type="ECO:0000313" key="3">
    <source>
        <dbReference type="Proteomes" id="UP000591272"/>
    </source>
</evidence>
<proteinExistence type="predicted"/>
<dbReference type="EMBL" id="JACCBT010000001">
    <property type="protein sequence ID" value="NYE10521.1"/>
    <property type="molecule type" value="Genomic_DNA"/>
</dbReference>
<keyword evidence="1" id="KW-0732">Signal</keyword>
<organism evidence="2 3">
    <name type="scientific">Actinomadura citrea</name>
    <dbReference type="NCBI Taxonomy" id="46158"/>
    <lineage>
        <taxon>Bacteria</taxon>
        <taxon>Bacillati</taxon>
        <taxon>Actinomycetota</taxon>
        <taxon>Actinomycetes</taxon>
        <taxon>Streptosporangiales</taxon>
        <taxon>Thermomonosporaceae</taxon>
        <taxon>Actinomadura</taxon>
    </lineage>
</organism>
<dbReference type="RefSeq" id="WP_179832031.1">
    <property type="nucleotide sequence ID" value="NZ_BMRD01000006.1"/>
</dbReference>
<reference evidence="2 3" key="1">
    <citation type="submission" date="2020-07" db="EMBL/GenBank/DDBJ databases">
        <title>Sequencing the genomes of 1000 actinobacteria strains.</title>
        <authorList>
            <person name="Klenk H.-P."/>
        </authorList>
    </citation>
    <scope>NUCLEOTIDE SEQUENCE [LARGE SCALE GENOMIC DNA]</scope>
    <source>
        <strain evidence="2 3">DSM 43461</strain>
    </source>
</reference>
<dbReference type="AlphaFoldDB" id="A0A7Y9KAU1"/>
<evidence type="ECO:0000313" key="2">
    <source>
        <dbReference type="EMBL" id="NYE10521.1"/>
    </source>
</evidence>
<feature type="signal peptide" evidence="1">
    <location>
        <begin position="1"/>
        <end position="31"/>
    </location>
</feature>
<feature type="chain" id="PRO_5030801527" description="DUF3551 domain-containing protein" evidence="1">
    <location>
        <begin position="32"/>
        <end position="111"/>
    </location>
</feature>
<protein>
    <recommendedName>
        <fullName evidence="4">DUF3551 domain-containing protein</fullName>
    </recommendedName>
</protein>
<keyword evidence="3" id="KW-1185">Reference proteome</keyword>